<feature type="transmembrane region" description="Helical" evidence="1">
    <location>
        <begin position="96"/>
        <end position="118"/>
    </location>
</feature>
<evidence type="ECO:0000256" key="1">
    <source>
        <dbReference type="SAM" id="Phobius"/>
    </source>
</evidence>
<reference evidence="4 5" key="1">
    <citation type="journal article" date="2011" name="J. Bacteriol.">
        <title>Genome sequence of Halorhabdus tiamatea, the first archaeon isolated from a deep-sea anoxic brine lake.</title>
        <authorList>
            <person name="Antunes A."/>
            <person name="Alam I."/>
            <person name="Bajic V.B."/>
            <person name="Stingl U."/>
        </authorList>
    </citation>
    <scope>NUCLEOTIDE SEQUENCE [LARGE SCALE GENOMIC DNA]</scope>
    <source>
        <strain evidence="4 5">SARL4B</strain>
    </source>
</reference>
<keyword evidence="6" id="KW-1185">Reference proteome</keyword>
<gene>
    <name evidence="4" type="ORF">HLRTI_002201</name>
    <name evidence="3" type="ORF">HTIA_2144</name>
</gene>
<feature type="transmembrane region" description="Helical" evidence="1">
    <location>
        <begin position="154"/>
        <end position="174"/>
    </location>
</feature>
<reference evidence="3 6" key="3">
    <citation type="journal article" date="2014" name="Environ. Microbiol.">
        <title>Halorhabdus tiamatea: proteogenomics and glycosidase activity measurements identify the first cultivated euryarchaeon from a deep-sea anoxic brine lake as potential polysaccharide degrader.</title>
        <authorList>
            <person name="Werner J."/>
            <person name="Ferrer M."/>
            <person name="Michel G."/>
            <person name="Mann A.J."/>
            <person name="Huang S."/>
            <person name="Juarez S."/>
            <person name="Ciordia S."/>
            <person name="Albar J.P."/>
            <person name="Alcaide M."/>
            <person name="La Cono V."/>
            <person name="Yakimov M.M."/>
            <person name="Antunes A."/>
            <person name="Taborda M."/>
            <person name="Da Costa M.S."/>
            <person name="Amann R.I."/>
            <person name="Gloeckner F.O."/>
            <person name="Golyshina O.V."/>
            <person name="Golyshin P.N."/>
            <person name="Teeling H."/>
        </authorList>
    </citation>
    <scope>NUCLEOTIDE SEQUENCE [LARGE SCALE GENOMIC DNA]</scope>
    <source>
        <strain evidence="6">SARL4B</strain>
        <strain evidence="3">Type strain: SARL4B</strain>
    </source>
</reference>
<name>F7PJI7_9EURY</name>
<dbReference type="Proteomes" id="UP000003861">
    <property type="component" value="Unassembled WGS sequence"/>
</dbReference>
<evidence type="ECO:0000313" key="6">
    <source>
        <dbReference type="Proteomes" id="UP000015381"/>
    </source>
</evidence>
<evidence type="ECO:0000313" key="4">
    <source>
        <dbReference type="EMBL" id="ERJ05808.1"/>
    </source>
</evidence>
<dbReference type="Proteomes" id="UP000015381">
    <property type="component" value="Chromosome I"/>
</dbReference>
<evidence type="ECO:0000313" key="5">
    <source>
        <dbReference type="Proteomes" id="UP000003861"/>
    </source>
</evidence>
<feature type="domain" description="Protein-glutamine gamma-glutamyltransferase-like C-terminal" evidence="2">
    <location>
        <begin position="222"/>
        <end position="289"/>
    </location>
</feature>
<organism evidence="4 5">
    <name type="scientific">Halorhabdus tiamatea SARL4B</name>
    <dbReference type="NCBI Taxonomy" id="1033806"/>
    <lineage>
        <taxon>Archaea</taxon>
        <taxon>Methanobacteriati</taxon>
        <taxon>Methanobacteriota</taxon>
        <taxon>Stenosarchaea group</taxon>
        <taxon>Halobacteria</taxon>
        <taxon>Halobacteriales</taxon>
        <taxon>Haloarculaceae</taxon>
        <taxon>Halorhabdus</taxon>
    </lineage>
</organism>
<dbReference type="EMBL" id="AFNT02000025">
    <property type="protein sequence ID" value="ERJ05808.1"/>
    <property type="molecule type" value="Genomic_DNA"/>
</dbReference>
<evidence type="ECO:0000259" key="2">
    <source>
        <dbReference type="Pfam" id="PF13559"/>
    </source>
</evidence>
<proteinExistence type="predicted"/>
<sequence length="300" mass="30538">MQLDRRTVGVVVVGVLGALALTFAAGTLANPAAQGSGSLVSEDGDSSAVFQADDALEPDPQPLPELGPVLQTALLGLLGLTFVVALYVLSIRDLLSVVLAVLTAGIGFWLLMELIIALTGPGSDVGFGQDAGAGPPGGADGIAPEVGVSTPPSAFLLGIIAVVAVLALVVLFGLSTDEGPSEPDADVADDATPETLTPIGAAAGRAAAEIQDETTSTSNAVYRAWVDMTDALDVPNRAATTPGEFADVAIEAGMAPRDVEELTRLFEDVRYGDAPVSAARERQATDALRRIESTYAGDES</sequence>
<dbReference type="HOGENOM" id="CLU_078700_0_0_2"/>
<feature type="transmembrane region" description="Helical" evidence="1">
    <location>
        <begin position="69"/>
        <end position="89"/>
    </location>
</feature>
<dbReference type="eggNOG" id="arCOG02170">
    <property type="taxonomic scope" value="Archaea"/>
</dbReference>
<dbReference type="Pfam" id="PF13559">
    <property type="entry name" value="DUF4129"/>
    <property type="match status" value="1"/>
</dbReference>
<keyword evidence="1" id="KW-0812">Transmembrane</keyword>
<dbReference type="STRING" id="1033806.HTIA_2144"/>
<dbReference type="RefSeq" id="WP_008525935.1">
    <property type="nucleotide sequence ID" value="NC_021921.1"/>
</dbReference>
<dbReference type="GeneID" id="23799302"/>
<accession>F7PJI7</accession>
<keyword evidence="1" id="KW-1133">Transmembrane helix</keyword>
<protein>
    <submittedName>
        <fullName evidence="3">Conserved hypothetical membrane protein (DUF4129)</fullName>
    </submittedName>
</protein>
<dbReference type="EMBL" id="HF571520">
    <property type="protein sequence ID" value="CCQ34257.1"/>
    <property type="molecule type" value="Genomic_DNA"/>
</dbReference>
<dbReference type="AlphaFoldDB" id="F7PJI7"/>
<evidence type="ECO:0000313" key="3">
    <source>
        <dbReference type="EMBL" id="CCQ34257.1"/>
    </source>
</evidence>
<dbReference type="KEGG" id="hti:HTIA_2144"/>
<dbReference type="InterPro" id="IPR025403">
    <property type="entry name" value="TgpA-like_C"/>
</dbReference>
<keyword evidence="1" id="KW-0472">Membrane</keyword>
<reference evidence="4 5" key="2">
    <citation type="journal article" date="2013" name="PLoS ONE">
        <title>INDIGO - INtegrated Data Warehouse of MIcrobial GenOmes with Examples from the Red Sea Extremophiles.</title>
        <authorList>
            <person name="Alam I."/>
            <person name="Antunes A."/>
            <person name="Kamau A.A."/>
            <person name="Ba Alawi W."/>
            <person name="Kalkatawi M."/>
            <person name="Stingl U."/>
            <person name="Bajic V.B."/>
        </authorList>
    </citation>
    <scope>NUCLEOTIDE SEQUENCE [LARGE SCALE GENOMIC DNA]</scope>
    <source>
        <strain evidence="4 5">SARL4B</strain>
    </source>
</reference>